<reference evidence="1 2" key="1">
    <citation type="journal article" date="2014" name="Agronomy (Basel)">
        <title>A Draft Genome Sequence for Ensete ventricosum, the Drought-Tolerant Tree Against Hunger.</title>
        <authorList>
            <person name="Harrison J."/>
            <person name="Moore K.A."/>
            <person name="Paszkiewicz K."/>
            <person name="Jones T."/>
            <person name="Grant M."/>
            <person name="Ambacheew D."/>
            <person name="Muzemil S."/>
            <person name="Studholme D.J."/>
        </authorList>
    </citation>
    <scope>NUCLEOTIDE SEQUENCE [LARGE SCALE GENOMIC DNA]</scope>
</reference>
<dbReference type="AlphaFoldDB" id="A0A426X4C5"/>
<gene>
    <name evidence="1" type="ORF">B296_00052869</name>
</gene>
<evidence type="ECO:0000313" key="1">
    <source>
        <dbReference type="EMBL" id="RRT34326.1"/>
    </source>
</evidence>
<sequence>MRVESQPRSIVGVAGVLATPLTVNCFYVDVNANAARQWGIDPSVELEVGIVKAHVAPLLSPASASMSREQGAYLNYDQKLGLAELLSLPSLLPASASMLSRCRSAAGVNPNLDSKLGLLELLVFASLSPTSASTLMYMLLDNKGWILVSTESWGHWSFPCSPCYHPHLHRC</sequence>
<comment type="caution">
    <text evidence="1">The sequence shown here is derived from an EMBL/GenBank/DDBJ whole genome shotgun (WGS) entry which is preliminary data.</text>
</comment>
<dbReference type="EMBL" id="AMZH03027025">
    <property type="protein sequence ID" value="RRT34326.1"/>
    <property type="molecule type" value="Genomic_DNA"/>
</dbReference>
<organism evidence="1 2">
    <name type="scientific">Ensete ventricosum</name>
    <name type="common">Abyssinian banana</name>
    <name type="synonym">Musa ensete</name>
    <dbReference type="NCBI Taxonomy" id="4639"/>
    <lineage>
        <taxon>Eukaryota</taxon>
        <taxon>Viridiplantae</taxon>
        <taxon>Streptophyta</taxon>
        <taxon>Embryophyta</taxon>
        <taxon>Tracheophyta</taxon>
        <taxon>Spermatophyta</taxon>
        <taxon>Magnoliopsida</taxon>
        <taxon>Liliopsida</taxon>
        <taxon>Zingiberales</taxon>
        <taxon>Musaceae</taxon>
        <taxon>Ensete</taxon>
    </lineage>
</organism>
<accession>A0A426X4C5</accession>
<evidence type="ECO:0000313" key="2">
    <source>
        <dbReference type="Proteomes" id="UP000287651"/>
    </source>
</evidence>
<protein>
    <submittedName>
        <fullName evidence="1">Uncharacterized protein</fullName>
    </submittedName>
</protein>
<dbReference type="Proteomes" id="UP000287651">
    <property type="component" value="Unassembled WGS sequence"/>
</dbReference>
<name>A0A426X4C5_ENSVE</name>
<proteinExistence type="predicted"/>